<proteinExistence type="predicted"/>
<dbReference type="EMBL" id="JACTUZ010000048">
    <property type="protein sequence ID" value="MBC9177728.1"/>
    <property type="molecule type" value="Genomic_DNA"/>
</dbReference>
<reference evidence="1 2" key="1">
    <citation type="journal article" date="2009" name="Int. J. Syst. Evol. Microbiol.">
        <title>Transfer of Teichococcus ludipueritiae and Muricoccus roseus to the genus Roseomonas, as Roseomonas ludipueritiae comb. nov. and Roseomonas rosea comb. nov., respectively, and emended description of the genus Roseomonas.</title>
        <authorList>
            <person name="Sanchez-Porro C."/>
            <person name="Gallego V."/>
            <person name="Busse H.J."/>
            <person name="Kampfer P."/>
            <person name="Ventosa A."/>
        </authorList>
    </citation>
    <scope>NUCLEOTIDE SEQUENCE [LARGE SCALE GENOMIC DNA]</scope>
    <source>
        <strain evidence="1 2">DSM 14915</strain>
    </source>
</reference>
<evidence type="ECO:0000313" key="1">
    <source>
        <dbReference type="EMBL" id="MBC9177728.1"/>
    </source>
</evidence>
<name>A0ABR7R7M5_9PROT</name>
<gene>
    <name evidence="1" type="ORF">IBL25_12340</name>
</gene>
<dbReference type="RefSeq" id="WP_187778848.1">
    <property type="nucleotide sequence ID" value="NZ_JACTUZ010000048.1"/>
</dbReference>
<sequence>MAPLRYLAAGFGFAGLLATLVGGINILVDPWYVFGMPGIPGINQRRPAAADRPWSAKEHLLDRTCADTLLLGNSRIESGLDPESPAWPASTGIVFNAAAAGAAPDYSLGMLRRAVAGGCPPQAAILSVDYPDFLVPSSSNLTQPVGSAGHPWLAAARDQLEATLTLGALQDSLATLASQWSQDGRTLTAQGFNPLAEYAEIASVSGYHTLFQHKLRQLERELRTAPRAALQESSSRPLNTLVRTIQFAKEAGITLHLVIPPYHASYLDLISRMGRMDEFQAWKDVVTREAQRAGLRLIDFSAPHALTAEAIPAAGDRATKLRYYWEGGHFKSSLGDHMIEHLFSTGTFGMALTSPTVASSGP</sequence>
<evidence type="ECO:0008006" key="3">
    <source>
        <dbReference type="Google" id="ProtNLM"/>
    </source>
</evidence>
<evidence type="ECO:0000313" key="2">
    <source>
        <dbReference type="Proteomes" id="UP000603940"/>
    </source>
</evidence>
<accession>A0ABR7R7M5</accession>
<organism evidence="1 2">
    <name type="scientific">Pseudoroseomonas ludipueritiae</name>
    <dbReference type="NCBI Taxonomy" id="198093"/>
    <lineage>
        <taxon>Bacteria</taxon>
        <taxon>Pseudomonadati</taxon>
        <taxon>Pseudomonadota</taxon>
        <taxon>Alphaproteobacteria</taxon>
        <taxon>Acetobacterales</taxon>
        <taxon>Acetobacteraceae</taxon>
        <taxon>Pseudoroseomonas</taxon>
    </lineage>
</organism>
<keyword evidence="2" id="KW-1185">Reference proteome</keyword>
<comment type="caution">
    <text evidence="1">The sequence shown here is derived from an EMBL/GenBank/DDBJ whole genome shotgun (WGS) entry which is preliminary data.</text>
</comment>
<protein>
    <recommendedName>
        <fullName evidence="3">SGNH/GDSL hydrolase family protein</fullName>
    </recommendedName>
</protein>
<dbReference type="Proteomes" id="UP000603940">
    <property type="component" value="Unassembled WGS sequence"/>
</dbReference>